<gene>
    <name evidence="1" type="ORF">BKD09_23770</name>
</gene>
<dbReference type="AlphaFoldDB" id="A0A1L3FDH8"/>
<evidence type="ECO:0000313" key="2">
    <source>
        <dbReference type="Proteomes" id="UP000181962"/>
    </source>
</evidence>
<dbReference type="Proteomes" id="UP000181962">
    <property type="component" value="Chromosome"/>
</dbReference>
<proteinExistence type="predicted"/>
<evidence type="ECO:0000313" key="1">
    <source>
        <dbReference type="EMBL" id="APG11356.1"/>
    </source>
</evidence>
<name>A0A1L3FDH8_BRAJP</name>
<accession>A0A1L3FDH8</accession>
<dbReference type="EMBL" id="CP017637">
    <property type="protein sequence ID" value="APG11356.1"/>
    <property type="molecule type" value="Genomic_DNA"/>
</dbReference>
<sequence length="314" mass="34475">MLQIPDFNLWLLRLTDSINERGMQRSAGISAAAMVLSLSQSVTPVLKKVIVAAALCGAAAISAALLVTDWPVPHSRRTGYFDVTTSEKADLSHIDEWNRAAKAKYGPDASTYASMSSHGLTWVARVGDKVVETRPFGFSVYGFLGVFMVSNVESFPFELSIEPKDPVKPDKTVDKVKASFAKTAPAEALEFGNRDWRPAHCHSPKPPEFGFPLYASDFRVDTSSICLMQSDGGPHTALVGFARVDASFWVRLFSRKVCRILAASWVESMISQPDAKRPDYVACMLATKARGSEPEVIAARFFEVRDDKTLAVFD</sequence>
<protein>
    <submittedName>
        <fullName evidence="1">Uncharacterized protein</fullName>
    </submittedName>
</protein>
<reference evidence="1 2" key="1">
    <citation type="submission" date="2016-11" db="EMBL/GenBank/DDBJ databases">
        <title>Complete Genome Sequence of Bradyrhizobium sp. strain J5, an isolated from soybean nodule in Hokkaido.</title>
        <authorList>
            <person name="Kanehara K."/>
        </authorList>
    </citation>
    <scope>NUCLEOTIDE SEQUENCE [LARGE SCALE GENOMIC DNA]</scope>
    <source>
        <strain evidence="1 2">J5</strain>
    </source>
</reference>
<organism evidence="1 2">
    <name type="scientific">Bradyrhizobium japonicum</name>
    <dbReference type="NCBI Taxonomy" id="375"/>
    <lineage>
        <taxon>Bacteria</taxon>
        <taxon>Pseudomonadati</taxon>
        <taxon>Pseudomonadota</taxon>
        <taxon>Alphaproteobacteria</taxon>
        <taxon>Hyphomicrobiales</taxon>
        <taxon>Nitrobacteraceae</taxon>
        <taxon>Bradyrhizobium</taxon>
    </lineage>
</organism>